<proteinExistence type="predicted"/>
<feature type="non-terminal residue" evidence="2">
    <location>
        <position position="43"/>
    </location>
</feature>
<feature type="compositionally biased region" description="Polar residues" evidence="1">
    <location>
        <begin position="21"/>
        <end position="37"/>
    </location>
</feature>
<evidence type="ECO:0000313" key="2">
    <source>
        <dbReference type="EMBL" id="MCI94699.1"/>
    </source>
</evidence>
<keyword evidence="3" id="KW-1185">Reference proteome</keyword>
<protein>
    <submittedName>
        <fullName evidence="2">Uncharacterized protein</fullName>
    </submittedName>
</protein>
<dbReference type="Proteomes" id="UP000265520">
    <property type="component" value="Unassembled WGS sequence"/>
</dbReference>
<name>A0A392W4M0_9FABA</name>
<accession>A0A392W4M0</accession>
<feature type="region of interest" description="Disordered" evidence="1">
    <location>
        <begin position="18"/>
        <end position="43"/>
    </location>
</feature>
<organism evidence="2 3">
    <name type="scientific">Trifolium medium</name>
    <dbReference type="NCBI Taxonomy" id="97028"/>
    <lineage>
        <taxon>Eukaryota</taxon>
        <taxon>Viridiplantae</taxon>
        <taxon>Streptophyta</taxon>
        <taxon>Embryophyta</taxon>
        <taxon>Tracheophyta</taxon>
        <taxon>Spermatophyta</taxon>
        <taxon>Magnoliopsida</taxon>
        <taxon>eudicotyledons</taxon>
        <taxon>Gunneridae</taxon>
        <taxon>Pentapetalae</taxon>
        <taxon>rosids</taxon>
        <taxon>fabids</taxon>
        <taxon>Fabales</taxon>
        <taxon>Fabaceae</taxon>
        <taxon>Papilionoideae</taxon>
        <taxon>50 kb inversion clade</taxon>
        <taxon>NPAAA clade</taxon>
        <taxon>Hologalegina</taxon>
        <taxon>IRL clade</taxon>
        <taxon>Trifolieae</taxon>
        <taxon>Trifolium</taxon>
    </lineage>
</organism>
<sequence length="43" mass="4625">MSQINALPGMKIHKVLKRTGPETSTVPHQSDGLTPHQNHPAAV</sequence>
<evidence type="ECO:0000313" key="3">
    <source>
        <dbReference type="Proteomes" id="UP000265520"/>
    </source>
</evidence>
<dbReference type="AlphaFoldDB" id="A0A392W4M0"/>
<evidence type="ECO:0000256" key="1">
    <source>
        <dbReference type="SAM" id="MobiDB-lite"/>
    </source>
</evidence>
<comment type="caution">
    <text evidence="2">The sequence shown here is derived from an EMBL/GenBank/DDBJ whole genome shotgun (WGS) entry which is preliminary data.</text>
</comment>
<reference evidence="2 3" key="1">
    <citation type="journal article" date="2018" name="Front. Plant Sci.">
        <title>Red Clover (Trifolium pratense) and Zigzag Clover (T. medium) - A Picture of Genomic Similarities and Differences.</title>
        <authorList>
            <person name="Dluhosova J."/>
            <person name="Istvanek J."/>
            <person name="Nedelnik J."/>
            <person name="Repkova J."/>
        </authorList>
    </citation>
    <scope>NUCLEOTIDE SEQUENCE [LARGE SCALE GENOMIC DNA]</scope>
    <source>
        <strain evidence="3">cv. 10/8</strain>
        <tissue evidence="2">Leaf</tissue>
    </source>
</reference>
<dbReference type="EMBL" id="LXQA011363809">
    <property type="protein sequence ID" value="MCI94699.1"/>
    <property type="molecule type" value="Genomic_DNA"/>
</dbReference>